<dbReference type="EMBL" id="QLYX01000002">
    <property type="protein sequence ID" value="RAY16453.1"/>
    <property type="molecule type" value="Genomic_DNA"/>
</dbReference>
<dbReference type="OrthoDB" id="4557078at2"/>
<dbReference type="InterPro" id="IPR011051">
    <property type="entry name" value="RmlC_Cupin_sf"/>
</dbReference>
<dbReference type="AlphaFoldDB" id="A0A365HDX1"/>
<name>A0A365HDX1_9ACTN</name>
<comment type="caution">
    <text evidence="1">The sequence shown here is derived from an EMBL/GenBank/DDBJ whole genome shotgun (WGS) entry which is preliminary data.</text>
</comment>
<protein>
    <recommendedName>
        <fullName evidence="3">Cysteine dioxygenase</fullName>
    </recommendedName>
</protein>
<evidence type="ECO:0000313" key="1">
    <source>
        <dbReference type="EMBL" id="RAY16453.1"/>
    </source>
</evidence>
<accession>A0A365HDX1</accession>
<organism evidence="1 2">
    <name type="scientific">Actinomadura craniellae</name>
    <dbReference type="NCBI Taxonomy" id="2231787"/>
    <lineage>
        <taxon>Bacteria</taxon>
        <taxon>Bacillati</taxon>
        <taxon>Actinomycetota</taxon>
        <taxon>Actinomycetes</taxon>
        <taxon>Streptosporangiales</taxon>
        <taxon>Thermomonosporaceae</taxon>
        <taxon>Actinomadura</taxon>
    </lineage>
</organism>
<dbReference type="SUPFAM" id="SSF51182">
    <property type="entry name" value="RmlC-like cupins"/>
    <property type="match status" value="1"/>
</dbReference>
<keyword evidence="2" id="KW-1185">Reference proteome</keyword>
<dbReference type="RefSeq" id="WP_111863792.1">
    <property type="nucleotide sequence ID" value="NZ_QLYX01000002.1"/>
</dbReference>
<proteinExistence type="predicted"/>
<evidence type="ECO:0008006" key="3">
    <source>
        <dbReference type="Google" id="ProtNLM"/>
    </source>
</evidence>
<sequence>MRYEDVHAEIDAGTARDVLPHWARGLLDDIAHGRRVTAAVRHPLGFLCLPVERRGPYGMCLHLWSAELPAGRVTTSQVHCHSWDLVSYVLYGSLRNVRFQIVDDPAAATHRVFEVISRGDVDELRATDRTVRCAPGRDSMHRTGESYALPAGVFHSTVLDDGPEAATVALGLEVPAAGDLSLGGLGTPTHRVHRLPHGPAETARAALLSSRRIAAVHAD</sequence>
<gene>
    <name evidence="1" type="ORF">DPM19_06170</name>
</gene>
<dbReference type="Proteomes" id="UP000251891">
    <property type="component" value="Unassembled WGS sequence"/>
</dbReference>
<reference evidence="1 2" key="1">
    <citation type="submission" date="2018-06" db="EMBL/GenBank/DDBJ databases">
        <title>Actinomadura craniellae sp. nov. isolated from marine sponge Craniella sp.</title>
        <authorList>
            <person name="Li L."/>
            <person name="Xu Q.H."/>
            <person name="Lin H.W."/>
            <person name="Lu Y.H."/>
        </authorList>
    </citation>
    <scope>NUCLEOTIDE SEQUENCE [LARGE SCALE GENOMIC DNA]</scope>
    <source>
        <strain evidence="1 2">LHW63021</strain>
    </source>
</reference>
<evidence type="ECO:0000313" key="2">
    <source>
        <dbReference type="Proteomes" id="UP000251891"/>
    </source>
</evidence>